<dbReference type="Gene3D" id="2.80.10.50">
    <property type="match status" value="1"/>
</dbReference>
<protein>
    <recommendedName>
        <fullName evidence="5">DUF569 domain-containing protein</fullName>
    </recommendedName>
</protein>
<dbReference type="PANTHER" id="PTHR31205">
    <property type="entry name" value="ACTIN CROSS-LINKING PROTEIN (DUF569)"/>
    <property type="match status" value="1"/>
</dbReference>
<evidence type="ECO:0008006" key="5">
    <source>
        <dbReference type="Google" id="ProtNLM"/>
    </source>
</evidence>
<dbReference type="PANTHER" id="PTHR31205:SF69">
    <property type="entry name" value="ACTIN CROSS-LINKING PROTEIN (DUF569)"/>
    <property type="match status" value="1"/>
</dbReference>
<feature type="domain" description="DUF569" evidence="1">
    <location>
        <begin position="1"/>
        <end position="141"/>
    </location>
</feature>
<reference evidence="3" key="1">
    <citation type="submission" date="2022-04" db="EMBL/GenBank/DDBJ databases">
        <title>Carnegiea gigantea Genome sequencing and assembly v2.</title>
        <authorList>
            <person name="Copetti D."/>
            <person name="Sanderson M.J."/>
            <person name="Burquez A."/>
            <person name="Wojciechowski M.F."/>
        </authorList>
    </citation>
    <scope>NUCLEOTIDE SEQUENCE</scope>
    <source>
        <strain evidence="3">SGP5-SGP5p</strain>
        <tissue evidence="3">Aerial part</tissue>
    </source>
</reference>
<dbReference type="AlphaFoldDB" id="A0A9Q1GT12"/>
<dbReference type="SUPFAM" id="SSF50405">
    <property type="entry name" value="Actin-crosslinking proteins"/>
    <property type="match status" value="1"/>
</dbReference>
<keyword evidence="4" id="KW-1185">Reference proteome</keyword>
<organism evidence="3 4">
    <name type="scientific">Carnegiea gigantea</name>
    <dbReference type="NCBI Taxonomy" id="171969"/>
    <lineage>
        <taxon>Eukaryota</taxon>
        <taxon>Viridiplantae</taxon>
        <taxon>Streptophyta</taxon>
        <taxon>Embryophyta</taxon>
        <taxon>Tracheophyta</taxon>
        <taxon>Spermatophyta</taxon>
        <taxon>Magnoliopsida</taxon>
        <taxon>eudicotyledons</taxon>
        <taxon>Gunneridae</taxon>
        <taxon>Pentapetalae</taxon>
        <taxon>Caryophyllales</taxon>
        <taxon>Cactineae</taxon>
        <taxon>Cactaceae</taxon>
        <taxon>Cactoideae</taxon>
        <taxon>Echinocereeae</taxon>
        <taxon>Carnegiea</taxon>
    </lineage>
</organism>
<dbReference type="Proteomes" id="UP001153076">
    <property type="component" value="Unassembled WGS sequence"/>
</dbReference>
<dbReference type="InterPro" id="IPR008999">
    <property type="entry name" value="Actin-crosslinking"/>
</dbReference>
<name>A0A9Q1GT12_9CARY</name>
<feature type="domain" description="DUF569" evidence="2">
    <location>
        <begin position="161"/>
        <end position="238"/>
    </location>
</feature>
<dbReference type="InterPro" id="IPR007679">
    <property type="entry name" value="DUF569"/>
</dbReference>
<dbReference type="InterPro" id="IPR054726">
    <property type="entry name" value="Ubiq_DUF569-assoc"/>
</dbReference>
<dbReference type="Pfam" id="PF22932">
    <property type="entry name" value="Ubiq_DUF_assoc"/>
    <property type="match status" value="1"/>
</dbReference>
<evidence type="ECO:0000313" key="4">
    <source>
        <dbReference type="Proteomes" id="UP001153076"/>
    </source>
</evidence>
<evidence type="ECO:0000259" key="1">
    <source>
        <dbReference type="Pfam" id="PF04601"/>
    </source>
</evidence>
<dbReference type="EMBL" id="JAKOGI010001596">
    <property type="protein sequence ID" value="KAJ8424831.1"/>
    <property type="molecule type" value="Genomic_DNA"/>
</dbReference>
<accession>A0A9Q1GT12</accession>
<comment type="caution">
    <text evidence="3">The sequence shown here is derived from an EMBL/GenBank/DDBJ whole genome shotgun (WGS) entry which is preliminary data.</text>
</comment>
<dbReference type="CDD" id="cd23340">
    <property type="entry name" value="beta-trefoil_FSCN_ACP-like"/>
    <property type="match status" value="1"/>
</dbReference>
<dbReference type="FunFam" id="2.80.10.50:FF:000067">
    <property type="entry name" value="BnaC05g19630D protein"/>
    <property type="match status" value="1"/>
</dbReference>
<dbReference type="Pfam" id="PF04601">
    <property type="entry name" value="DUF569"/>
    <property type="match status" value="1"/>
</dbReference>
<sequence>MDIFRNAKTVRLRSRHEKYLIANEDEETVIQKKNGLTRSSRWTVEIVDAANAIRLKSCFGKYLSASNQPFLLGLSGRKVLQALPRRLDSSLEWEPIKEGSQVRLQTRYGHFLRANSKLPPWRNSVTHDVPHRTSTQDWVLWDVDVVETGDTVVYSPPKPDGRLIHYRVADERGNIDESVEAKSFLFKGHDVVELTQKLEEETQLQDIFICTRSPLNGKLFPLRLQLPPNNQEMQIVVVPSKSKCMFILCPSSFSRNDFLELTYSLALRSSFLSDGLSQKV</sequence>
<gene>
    <name evidence="3" type="ORF">Cgig2_013026</name>
</gene>
<proteinExistence type="predicted"/>
<dbReference type="OrthoDB" id="2432302at2759"/>
<evidence type="ECO:0000259" key="2">
    <source>
        <dbReference type="Pfam" id="PF22932"/>
    </source>
</evidence>
<evidence type="ECO:0000313" key="3">
    <source>
        <dbReference type="EMBL" id="KAJ8424831.1"/>
    </source>
</evidence>